<feature type="region of interest" description="Disordered" evidence="1">
    <location>
        <begin position="685"/>
        <end position="715"/>
    </location>
</feature>
<organism evidence="2 3">
    <name type="scientific">Polarella glacialis</name>
    <name type="common">Dinoflagellate</name>
    <dbReference type="NCBI Taxonomy" id="89957"/>
    <lineage>
        <taxon>Eukaryota</taxon>
        <taxon>Sar</taxon>
        <taxon>Alveolata</taxon>
        <taxon>Dinophyceae</taxon>
        <taxon>Suessiales</taxon>
        <taxon>Suessiaceae</taxon>
        <taxon>Polarella</taxon>
    </lineage>
</organism>
<dbReference type="AlphaFoldDB" id="A0A813F0M8"/>
<evidence type="ECO:0000313" key="2">
    <source>
        <dbReference type="EMBL" id="CAE8604785.1"/>
    </source>
</evidence>
<proteinExistence type="predicted"/>
<feature type="region of interest" description="Disordered" evidence="1">
    <location>
        <begin position="39"/>
        <end position="141"/>
    </location>
</feature>
<evidence type="ECO:0000313" key="3">
    <source>
        <dbReference type="Proteomes" id="UP000654075"/>
    </source>
</evidence>
<feature type="non-terminal residue" evidence="2">
    <location>
        <position position="1"/>
    </location>
</feature>
<comment type="caution">
    <text evidence="2">The sequence shown here is derived from an EMBL/GenBank/DDBJ whole genome shotgun (WGS) entry which is preliminary data.</text>
</comment>
<gene>
    <name evidence="2" type="ORF">PGLA1383_LOCUS22931</name>
</gene>
<dbReference type="EMBL" id="CAJNNV010016946">
    <property type="protein sequence ID" value="CAE8604785.1"/>
    <property type="molecule type" value="Genomic_DNA"/>
</dbReference>
<feature type="compositionally biased region" description="Low complexity" evidence="1">
    <location>
        <begin position="685"/>
        <end position="698"/>
    </location>
</feature>
<accession>A0A813F0M8</accession>
<keyword evidence="3" id="KW-1185">Reference proteome</keyword>
<name>A0A813F0M8_POLGL</name>
<feature type="compositionally biased region" description="Low complexity" evidence="1">
    <location>
        <begin position="85"/>
        <end position="97"/>
    </location>
</feature>
<sequence length="818" mass="90308">MPDKWQEASLFTKCWAASQARFSQNCALASSAGLLARASYDRRHATAVRSATTTRAEQAAEAEGERGSRRKRRRTGEDEKRQQTSSSSAPGAAASPQEEQRPKKQQQQPQAKQSTSRADQAAEAEGERGSKRKRRRTAVIGEIPQNMRRALELWMLDRRTQATRTDPEVSQELCENSGDCSEDTSDDSSHNSSECNEADADCALALCDAATACRDTSCEEVMSMSDTSSDMSEQESDAHDVVFSGATEFPPEVAAEGSRRSGHGRTGVRGIVSVKDRSYGACRKIGIFGLESRVVPDLATALDHLAIITVLKQRAQHGVLDGDNFEDCMRRAFVETESEVGVEAMEDLGLKFFLSLSKSYWIGCINLVTPRITCLETALVYGRQFAELQQELSHRGVVRHGLLNRVSIADLEDNWHRFSALYIEACCGVGEAANLDASLPKSREAVAKRLAALVEANSAHREKQLRAWNCRHMLQEERLQRQVARTERDALLRDARTERLEAKKLANQEGAAEGLELSTYAAGGAAAETGSADGDRGGARRRKLPSELVQNLVRRWERLQSRLQSQRRRQAAAVLQQELAKQRAATLSNKEFAKQRSAARVELRRCRAEREERWRWMNRRDLTMADMLREGRQQISRERNARRKHTRAYYGAKGCQEMLAPKVAPLPTVEEVYKAQFDRMYQSSSLPALPSTPAPAKAQATLPQPPKNSRSRPPLCAASLGLAASASAAALNSTSRSAAAKFGATARSSHSRAGSQRSSRELLFFNDSNLTHCPPTPSYRSSMSGGSSAIWLEVEKAVQAEVAKVVKPLQEQLICATE</sequence>
<reference evidence="2" key="1">
    <citation type="submission" date="2021-02" db="EMBL/GenBank/DDBJ databases">
        <authorList>
            <person name="Dougan E. K."/>
            <person name="Rhodes N."/>
            <person name="Thang M."/>
            <person name="Chan C."/>
        </authorList>
    </citation>
    <scope>NUCLEOTIDE SEQUENCE</scope>
</reference>
<evidence type="ECO:0000256" key="1">
    <source>
        <dbReference type="SAM" id="MobiDB-lite"/>
    </source>
</evidence>
<protein>
    <submittedName>
        <fullName evidence="2">Uncharacterized protein</fullName>
    </submittedName>
</protein>
<dbReference type="Proteomes" id="UP000654075">
    <property type="component" value="Unassembled WGS sequence"/>
</dbReference>
<dbReference type="OrthoDB" id="436642at2759"/>
<feature type="region of interest" description="Disordered" evidence="1">
    <location>
        <begin position="162"/>
        <end position="195"/>
    </location>
</feature>
<feature type="compositionally biased region" description="Low complexity" evidence="1">
    <location>
        <begin position="47"/>
        <end position="61"/>
    </location>
</feature>